<reference evidence="1 4" key="1">
    <citation type="submission" date="2015-09" db="EMBL/GenBank/DDBJ databases">
        <title>Spore heat resistance.</title>
        <authorList>
            <person name="Boekhorst J."/>
            <person name="Berendsen E.M."/>
            <person name="Wells-Bennik M.H."/>
            <person name="Kuipers O.P."/>
        </authorList>
    </citation>
    <scope>NUCLEOTIDE SEQUENCE [LARGE SCALE GENOMIC DNA]</scope>
    <source>
        <strain evidence="1 4">B4122</strain>
    </source>
</reference>
<dbReference type="Proteomes" id="UP001229422">
    <property type="component" value="Chromosome"/>
</dbReference>
<dbReference type="Proteomes" id="UP000076442">
    <property type="component" value="Unassembled WGS sequence"/>
</dbReference>
<dbReference type="AlphaFoldDB" id="A0A063XAF7"/>
<dbReference type="SMR" id="A0A063XAF7"/>
<sequence length="133" mass="14711">MINSRLAVAIHILSLISMDEKTSSEIIADSVNTNPVVVRRMISLLKKADILTSRAGVPGASLKKDPADISLLEVYRAVQKQEELFAVHENPNPKCPVGKKIQNALDETFESVQRAMENELASKSLKDVMNHLF</sequence>
<dbReference type="InterPro" id="IPR036388">
    <property type="entry name" value="WH-like_DNA-bd_sf"/>
</dbReference>
<organism evidence="2 5">
    <name type="scientific">Bacillus subtilis</name>
    <dbReference type="NCBI Taxonomy" id="1423"/>
    <lineage>
        <taxon>Bacteria</taxon>
        <taxon>Bacillati</taxon>
        <taxon>Bacillota</taxon>
        <taxon>Bacilli</taxon>
        <taxon>Bacillales</taxon>
        <taxon>Bacillaceae</taxon>
        <taxon>Bacillus</taxon>
    </lineage>
</organism>
<dbReference type="Proteomes" id="UP000665181">
    <property type="component" value="Unassembled WGS sequence"/>
</dbReference>
<dbReference type="RefSeq" id="WP_003227734.1">
    <property type="nucleotide sequence ID" value="NZ_AP024621.1"/>
</dbReference>
<dbReference type="FunFam" id="1.10.10.10:FF:000138">
    <property type="entry name" value="Rrf2 family transcriptional regulator"/>
    <property type="match status" value="1"/>
</dbReference>
<name>A0A063XAF7_BACIU</name>
<dbReference type="EMBL" id="CP125292">
    <property type="protein sequence ID" value="WHM23294.1"/>
    <property type="molecule type" value="Genomic_DNA"/>
</dbReference>
<dbReference type="PANTHER" id="PTHR33221:SF15">
    <property type="entry name" value="HTH-TYPE TRANSCRIPTIONAL REGULATOR YWGB-RELATED"/>
    <property type="match status" value="1"/>
</dbReference>
<evidence type="ECO:0000313" key="2">
    <source>
        <dbReference type="EMBL" id="MBO3795291.1"/>
    </source>
</evidence>
<dbReference type="EMBL" id="LJZV01000035">
    <property type="protein sequence ID" value="KZD86895.1"/>
    <property type="molecule type" value="Genomic_DNA"/>
</dbReference>
<reference evidence="3" key="3">
    <citation type="submission" date="2023-05" db="EMBL/GenBank/DDBJ databases">
        <title>Complete genome sequence of Bacillus subtilis SRCM117797 isolated from Soybean paste.</title>
        <authorList>
            <person name="Abraha H.B."/>
            <person name="Kim K.-P."/>
            <person name="Ryu M.-S."/>
            <person name="Jeong D.-Y."/>
        </authorList>
    </citation>
    <scope>NUCLEOTIDE SEQUENCE</scope>
    <source>
        <strain evidence="3">SRCM117797</strain>
    </source>
</reference>
<dbReference type="PROSITE" id="PS51197">
    <property type="entry name" value="HTH_RRF2_2"/>
    <property type="match status" value="1"/>
</dbReference>
<evidence type="ECO:0000313" key="3">
    <source>
        <dbReference type="EMBL" id="WHM23294.1"/>
    </source>
</evidence>
<reference evidence="2" key="2">
    <citation type="submission" date="2021-03" db="EMBL/GenBank/DDBJ databases">
        <title>Isolation of Bacillus subtilis from fermented food sample.</title>
        <authorList>
            <person name="Lakshmanan V."/>
            <person name="Athira K."/>
            <person name="Rajagopal K."/>
        </authorList>
    </citation>
    <scope>NUCLEOTIDE SEQUENCE</scope>
    <source>
        <strain evidence="2">S1</strain>
    </source>
</reference>
<dbReference type="GO" id="GO:0003700">
    <property type="term" value="F:DNA-binding transcription factor activity"/>
    <property type="evidence" value="ECO:0007669"/>
    <property type="project" value="TreeGrafter"/>
</dbReference>
<dbReference type="Gene3D" id="1.10.10.10">
    <property type="entry name" value="Winged helix-like DNA-binding domain superfamily/Winged helix DNA-binding domain"/>
    <property type="match status" value="1"/>
</dbReference>
<gene>
    <name evidence="3" type="primary">ywnA</name>
    <name evidence="1" type="ORF">B4122_4730</name>
    <name evidence="2" type="ORF">J5227_13410</name>
    <name evidence="3" type="ORF">QL281_09800</name>
</gene>
<dbReference type="EMBL" id="JAGFPW010000011">
    <property type="protein sequence ID" value="MBO3795291.1"/>
    <property type="molecule type" value="Genomic_DNA"/>
</dbReference>
<dbReference type="SUPFAM" id="SSF46785">
    <property type="entry name" value="Winged helix' DNA-binding domain"/>
    <property type="match status" value="1"/>
</dbReference>
<dbReference type="GO" id="GO:0005829">
    <property type="term" value="C:cytosol"/>
    <property type="evidence" value="ECO:0007669"/>
    <property type="project" value="TreeGrafter"/>
</dbReference>
<evidence type="ECO:0000313" key="5">
    <source>
        <dbReference type="Proteomes" id="UP000665181"/>
    </source>
</evidence>
<evidence type="ECO:0000313" key="4">
    <source>
        <dbReference type="Proteomes" id="UP000076442"/>
    </source>
</evidence>
<dbReference type="PANTHER" id="PTHR33221">
    <property type="entry name" value="WINGED HELIX-TURN-HELIX TRANSCRIPTIONAL REGULATOR, RRF2 FAMILY"/>
    <property type="match status" value="1"/>
</dbReference>
<dbReference type="Pfam" id="PF02082">
    <property type="entry name" value="Rrf2"/>
    <property type="match status" value="1"/>
</dbReference>
<protein>
    <submittedName>
        <fullName evidence="1 2">Rrf2 family transcriptional regulator</fullName>
    </submittedName>
</protein>
<dbReference type="InterPro" id="IPR000944">
    <property type="entry name" value="Tscrpt_reg_Rrf2"/>
</dbReference>
<evidence type="ECO:0000313" key="1">
    <source>
        <dbReference type="EMBL" id="KZD86895.1"/>
    </source>
</evidence>
<accession>A0A063XAF7</accession>
<dbReference type="InterPro" id="IPR036390">
    <property type="entry name" value="WH_DNA-bd_sf"/>
</dbReference>
<proteinExistence type="predicted"/>